<comment type="caution">
    <text evidence="2">The sequence shown here is derived from an EMBL/GenBank/DDBJ whole genome shotgun (WGS) entry which is preliminary data.</text>
</comment>
<evidence type="ECO:0000256" key="1">
    <source>
        <dbReference type="SAM" id="MobiDB-lite"/>
    </source>
</evidence>
<evidence type="ECO:0000313" key="3">
    <source>
        <dbReference type="Proteomes" id="UP000326912"/>
    </source>
</evidence>
<sequence>MKRKKPAQDPEVQVSPAPTKNDRLARLKRAAAPSDEESEESFHQRMDELLSYLVHELKTP</sequence>
<feature type="region of interest" description="Disordered" evidence="1">
    <location>
        <begin position="1"/>
        <end position="43"/>
    </location>
</feature>
<dbReference type="AlphaFoldDB" id="A0A5J4KR13"/>
<name>A0A5J4KR13_9CHLR</name>
<accession>A0A5J4KR13</accession>
<keyword evidence="3" id="KW-1185">Reference proteome</keyword>
<gene>
    <name evidence="2" type="ORF">KDW_30420</name>
</gene>
<dbReference type="Proteomes" id="UP000326912">
    <property type="component" value="Unassembled WGS sequence"/>
</dbReference>
<dbReference type="RefSeq" id="WP_151756722.1">
    <property type="nucleotide sequence ID" value="NZ_BKZW01000001.1"/>
</dbReference>
<protein>
    <submittedName>
        <fullName evidence="2">Uncharacterized protein</fullName>
    </submittedName>
</protein>
<evidence type="ECO:0000313" key="2">
    <source>
        <dbReference type="EMBL" id="GER88880.1"/>
    </source>
</evidence>
<dbReference type="EMBL" id="BKZW01000001">
    <property type="protein sequence ID" value="GER88880.1"/>
    <property type="molecule type" value="Genomic_DNA"/>
</dbReference>
<proteinExistence type="predicted"/>
<reference evidence="2 3" key="1">
    <citation type="submission" date="2019-10" db="EMBL/GenBank/DDBJ databases">
        <title>Dictyobacter vulcani sp. nov., within the class Ktedonobacteria, isolated from soil of volcanic Mt. Zao.</title>
        <authorList>
            <person name="Zheng Y."/>
            <person name="Wang C.M."/>
            <person name="Sakai Y."/>
            <person name="Abe K."/>
            <person name="Yokota A."/>
            <person name="Yabe S."/>
        </authorList>
    </citation>
    <scope>NUCLEOTIDE SEQUENCE [LARGE SCALE GENOMIC DNA]</scope>
    <source>
        <strain evidence="2 3">W12</strain>
    </source>
</reference>
<organism evidence="2 3">
    <name type="scientific">Dictyobacter vulcani</name>
    <dbReference type="NCBI Taxonomy" id="2607529"/>
    <lineage>
        <taxon>Bacteria</taxon>
        <taxon>Bacillati</taxon>
        <taxon>Chloroflexota</taxon>
        <taxon>Ktedonobacteria</taxon>
        <taxon>Ktedonobacterales</taxon>
        <taxon>Dictyobacteraceae</taxon>
        <taxon>Dictyobacter</taxon>
    </lineage>
</organism>